<dbReference type="Gene3D" id="3.40.630.30">
    <property type="match status" value="1"/>
</dbReference>
<organism evidence="17 18">
    <name type="scientific">Calocera viscosa (strain TUFC12733)</name>
    <dbReference type="NCBI Taxonomy" id="1330018"/>
    <lineage>
        <taxon>Eukaryota</taxon>
        <taxon>Fungi</taxon>
        <taxon>Dikarya</taxon>
        <taxon>Basidiomycota</taxon>
        <taxon>Agaricomycotina</taxon>
        <taxon>Dacrymycetes</taxon>
        <taxon>Dacrymycetales</taxon>
        <taxon>Dacrymycetaceae</taxon>
        <taxon>Calocera</taxon>
    </lineage>
</organism>
<feature type="domain" description="Possible tRNA binding" evidence="16">
    <location>
        <begin position="767"/>
        <end position="1000"/>
    </location>
</feature>
<evidence type="ECO:0000256" key="4">
    <source>
        <dbReference type="ARBA" id="ARBA00022694"/>
    </source>
</evidence>
<dbReference type="HAMAP" id="MF_03211">
    <property type="entry name" value="RNA_acetyltr_Nat10"/>
    <property type="match status" value="1"/>
</dbReference>
<dbReference type="Gene3D" id="3.40.50.11040">
    <property type="match status" value="1"/>
</dbReference>
<dbReference type="GO" id="GO:1990883">
    <property type="term" value="F:18S rRNA cytidine N-acetyltransferase activity"/>
    <property type="evidence" value="ECO:0007669"/>
    <property type="project" value="TreeGrafter"/>
</dbReference>
<dbReference type="OrthoDB" id="10067491at2759"/>
<dbReference type="InterPro" id="IPR013562">
    <property type="entry name" value="TmcA/NAT10_N"/>
</dbReference>
<dbReference type="InterPro" id="IPR027992">
    <property type="entry name" value="tRNA_bind_dom"/>
</dbReference>
<evidence type="ECO:0000256" key="9">
    <source>
        <dbReference type="ARBA" id="ARBA00052133"/>
    </source>
</evidence>
<comment type="caution">
    <text evidence="11">Lacks conserved residue(s) required for the propagation of feature annotation.</text>
</comment>
<dbReference type="GO" id="GO:1904812">
    <property type="term" value="P:rRNA acetylation involved in maturation of SSU-rRNA"/>
    <property type="evidence" value="ECO:0007669"/>
    <property type="project" value="InterPro"/>
</dbReference>
<evidence type="ECO:0000256" key="11">
    <source>
        <dbReference type="HAMAP-Rule" id="MF_03211"/>
    </source>
</evidence>
<dbReference type="InterPro" id="IPR007807">
    <property type="entry name" value="TcmA/NAT10_helicase"/>
</dbReference>
<comment type="subcellular location">
    <subcellularLocation>
        <location evidence="1 11">Nucleus</location>
        <location evidence="1 11">Nucleolus</location>
    </subcellularLocation>
</comment>
<dbReference type="EMBL" id="KV417281">
    <property type="protein sequence ID" value="KZO97119.1"/>
    <property type="molecule type" value="Genomic_DNA"/>
</dbReference>
<proteinExistence type="inferred from homology"/>
<dbReference type="Pfam" id="PF13718">
    <property type="entry name" value="GNAT_acetyltr_2"/>
    <property type="match status" value="1"/>
</dbReference>
<comment type="catalytic activity">
    <reaction evidence="9 11">
        <text>a cytidine in 18S rRNA + acetyl-CoA + ATP + H2O = an N(4)-acetylcytidine in 18S rRNA + ADP + phosphate + CoA + H(+)</text>
        <dbReference type="Rhea" id="RHEA:51424"/>
        <dbReference type="Rhea" id="RHEA-COMP:13575"/>
        <dbReference type="Rhea" id="RHEA-COMP:13576"/>
        <dbReference type="ChEBI" id="CHEBI:15377"/>
        <dbReference type="ChEBI" id="CHEBI:15378"/>
        <dbReference type="ChEBI" id="CHEBI:30616"/>
        <dbReference type="ChEBI" id="CHEBI:43474"/>
        <dbReference type="ChEBI" id="CHEBI:57287"/>
        <dbReference type="ChEBI" id="CHEBI:57288"/>
        <dbReference type="ChEBI" id="CHEBI:74900"/>
        <dbReference type="ChEBI" id="CHEBI:82748"/>
        <dbReference type="ChEBI" id="CHEBI:456216"/>
    </reaction>
</comment>
<dbReference type="InterPro" id="IPR032672">
    <property type="entry name" value="TmcA/NAT10/Kre33"/>
</dbReference>
<feature type="domain" description="TcmA/NAT10 helicase" evidence="13">
    <location>
        <begin position="278"/>
        <end position="492"/>
    </location>
</feature>
<gene>
    <name evidence="11" type="primary">NAT10</name>
    <name evidence="17" type="ORF">CALVIDRAFT_497952</name>
</gene>
<keyword evidence="8 11" id="KW-0012">Acyltransferase</keyword>
<dbReference type="GO" id="GO:0030686">
    <property type="term" value="C:90S preribosome"/>
    <property type="evidence" value="ECO:0007669"/>
    <property type="project" value="TreeGrafter"/>
</dbReference>
<feature type="region of interest" description="Disordered" evidence="12">
    <location>
        <begin position="956"/>
        <end position="976"/>
    </location>
</feature>
<evidence type="ECO:0000256" key="8">
    <source>
        <dbReference type="ARBA" id="ARBA00023315"/>
    </source>
</evidence>
<feature type="region of interest" description="Disordered" evidence="12">
    <location>
        <begin position="1009"/>
        <end position="1053"/>
    </location>
</feature>
<evidence type="ECO:0000313" key="18">
    <source>
        <dbReference type="Proteomes" id="UP000076738"/>
    </source>
</evidence>
<feature type="binding site" evidence="11">
    <location>
        <position position="733"/>
    </location>
    <ligand>
        <name>acetyl-CoA</name>
        <dbReference type="ChEBI" id="CHEBI:57288"/>
    </ligand>
</feature>
<evidence type="ECO:0000259" key="14">
    <source>
        <dbReference type="Pfam" id="PF08351"/>
    </source>
</evidence>
<evidence type="ECO:0000313" key="17">
    <source>
        <dbReference type="EMBL" id="KZO97119.1"/>
    </source>
</evidence>
<comment type="catalytic activity">
    <reaction evidence="11">
        <text>a cytidine in tRNA + acetyl-CoA + ATP + H2O = an N(4)-acetylcytidine in tRNA + ADP + phosphate + CoA + H(+)</text>
        <dbReference type="Rhea" id="RHEA:53876"/>
        <dbReference type="Rhea" id="RHEA-COMP:13670"/>
        <dbReference type="Rhea" id="RHEA-COMP:13671"/>
        <dbReference type="ChEBI" id="CHEBI:15377"/>
        <dbReference type="ChEBI" id="CHEBI:15378"/>
        <dbReference type="ChEBI" id="CHEBI:30616"/>
        <dbReference type="ChEBI" id="CHEBI:43474"/>
        <dbReference type="ChEBI" id="CHEBI:57287"/>
        <dbReference type="ChEBI" id="CHEBI:57288"/>
        <dbReference type="ChEBI" id="CHEBI:74900"/>
        <dbReference type="ChEBI" id="CHEBI:82748"/>
        <dbReference type="ChEBI" id="CHEBI:456216"/>
    </reaction>
</comment>
<comment type="similarity">
    <text evidence="11">Belongs to the RNA cytidine acetyltransferase family. NAT10 subfamily.</text>
</comment>
<keyword evidence="2 11" id="KW-0698">rRNA processing</keyword>
<dbReference type="InterPro" id="IPR033688">
    <property type="entry name" value="NAT10"/>
</dbReference>
<dbReference type="InterPro" id="IPR027417">
    <property type="entry name" value="P-loop_NTPase"/>
</dbReference>
<dbReference type="GO" id="GO:0051391">
    <property type="term" value="P:tRNA acetylation"/>
    <property type="evidence" value="ECO:0007669"/>
    <property type="project" value="UniProtKB-UniRule"/>
</dbReference>
<dbReference type="FunFam" id="3.40.50.11040:FF:000002">
    <property type="entry name" value="RNA cytidine acetyltransferase"/>
    <property type="match status" value="1"/>
</dbReference>
<accession>A0A167MW94</accession>
<feature type="domain" description="TmcA/NAT10 N-terminal" evidence="14">
    <location>
        <begin position="8"/>
        <end position="200"/>
    </location>
</feature>
<evidence type="ECO:0000259" key="16">
    <source>
        <dbReference type="Pfam" id="PF13725"/>
    </source>
</evidence>
<dbReference type="AlphaFoldDB" id="A0A167MW94"/>
<reference evidence="17 18" key="1">
    <citation type="journal article" date="2016" name="Mol. Biol. Evol.">
        <title>Comparative Genomics of Early-Diverging Mushroom-Forming Fungi Provides Insights into the Origins of Lignocellulose Decay Capabilities.</title>
        <authorList>
            <person name="Nagy L.G."/>
            <person name="Riley R."/>
            <person name="Tritt A."/>
            <person name="Adam C."/>
            <person name="Daum C."/>
            <person name="Floudas D."/>
            <person name="Sun H."/>
            <person name="Yadav J.S."/>
            <person name="Pangilinan J."/>
            <person name="Larsson K.H."/>
            <person name="Matsuura K."/>
            <person name="Barry K."/>
            <person name="Labutti K."/>
            <person name="Kuo R."/>
            <person name="Ohm R.A."/>
            <person name="Bhattacharya S.S."/>
            <person name="Shirouzu T."/>
            <person name="Yoshinaga Y."/>
            <person name="Martin F.M."/>
            <person name="Grigoriev I.V."/>
            <person name="Hibbett D.S."/>
        </authorList>
    </citation>
    <scope>NUCLEOTIDE SEQUENCE [LARGE SCALE GENOMIC DNA]</scope>
    <source>
        <strain evidence="17 18">TUFC12733</strain>
    </source>
</reference>
<comment type="function">
    <text evidence="11">RNA cytidine acetyltransferase with specificity toward both 18S rRNA and tRNAs. Catalyzes the formation of N(4)-acetylcytidine (ac4C) in 18S rRNA. Required for early nucleolar cleavages of precursor rRNA at sites A0, A1 and A2 during 18S rRNA synthesis. Catalyzes the formation of ac4C in serine and leucine tRNAs. Requires the tRNA-binding adapter protein TAN1 for full tRNA acetyltransferase activity but not for 18S rRNA acetylation.</text>
</comment>
<feature type="compositionally biased region" description="Basic residues" evidence="12">
    <location>
        <begin position="1043"/>
        <end position="1053"/>
    </location>
</feature>
<feature type="binding site" evidence="11">
    <location>
        <begin position="632"/>
        <end position="634"/>
    </location>
    <ligand>
        <name>acetyl-CoA</name>
        <dbReference type="ChEBI" id="CHEBI:57288"/>
    </ligand>
</feature>
<dbReference type="GO" id="GO:0005524">
    <property type="term" value="F:ATP binding"/>
    <property type="evidence" value="ECO:0007669"/>
    <property type="project" value="UniProtKB-UniRule"/>
</dbReference>
<comment type="subunit">
    <text evidence="11">Interacts with TAN1.</text>
</comment>
<evidence type="ECO:0000256" key="7">
    <source>
        <dbReference type="ARBA" id="ARBA00023242"/>
    </source>
</evidence>
<dbReference type="FunFam" id="3.40.50.300:FF:002218">
    <property type="entry name" value="tRNA(Met) cytidine acetyltransferase TmcA"/>
    <property type="match status" value="1"/>
</dbReference>
<keyword evidence="18" id="KW-1185">Reference proteome</keyword>
<feature type="compositionally biased region" description="Acidic residues" evidence="12">
    <location>
        <begin position="956"/>
        <end position="966"/>
    </location>
</feature>
<dbReference type="GO" id="GO:0005730">
    <property type="term" value="C:nucleolus"/>
    <property type="evidence" value="ECO:0007669"/>
    <property type="project" value="UniProtKB-SubCell"/>
</dbReference>
<feature type="compositionally biased region" description="Basic and acidic residues" evidence="12">
    <location>
        <begin position="1025"/>
        <end position="1042"/>
    </location>
</feature>
<dbReference type="Pfam" id="PF05127">
    <property type="entry name" value="NAT10_TcmA_helicase"/>
    <property type="match status" value="1"/>
</dbReference>
<dbReference type="EC" id="2.3.1.-" evidence="11"/>
<dbReference type="Pfam" id="PF08351">
    <property type="entry name" value="TmcA_N"/>
    <property type="match status" value="1"/>
</dbReference>
<evidence type="ECO:0000259" key="13">
    <source>
        <dbReference type="Pfam" id="PF05127"/>
    </source>
</evidence>
<evidence type="ECO:0000259" key="15">
    <source>
        <dbReference type="Pfam" id="PF13718"/>
    </source>
</evidence>
<sequence length="1053" mass="117145">MRKQLDPRLPTLINNCALTNQRSLVILVGDKSRDQVVNLHFLLSQARVSSRPNVLWCYKKDLGFTSHRKKREAKIKREVKQGRRETNEQSPFELFVTLTDIRYCYYKETQKVLGQTFGMLVLQDFEALTPNLWARTVETVQGGGMVVVLLKTMRSLRQLYTMTMDVHARYRTSSSGAPVSRFNERFILSLGSCPTTLVLDDELNVLPISSAKDITALDPSSIPSTSSVQLQSLKDSISDESESVREVVEVCKTADQARGLLAILPHLEKHELNHTISLTSARGRGKSSLLGLSLALALHFGFTNIFVTSPHPSNLKSLFEFLFKGLDKLGWEEHLDYDIRVALPQPGEEREGAGKDIVRVDLKRKGRQTIQYIHPRDAHTLSQAELLMVDEAAAIPLPMVKALLGPYLVILSSTINGYEGTGRSLSLKLIAQLRESSRLSTLPAAADGKGKAAVSAVGASGRKLHEVTLDAPIRYALNDPVEAYLSRLLVLNPPAPSTTSGTPHPSQCSLYCISRDTLFSFHPVAEKFLEKCWSLYVAAHYKNAPDDLMLLSDAPAQRLFVLCKDIQENATTLPEPLCVIQVALEGRISRESVMEGLRGGIRGGGDLIPWLISQQYQDDGFGSLSGARVVRIATHPDYNSMGYGARALELLRAFYGGELLNLEEAAKEEPLEINRDVDEIDASASLQTDKPALRPITALPPLLRKLTSLTPETLEYLGVSYGLTAPLLKFWKRAGYVPLYIRQTENELTGECTCVMLKTLREDGQEWLAEFAQDYRKRFLSLLSFKFREFPSIMSLSLLEAVNAGTAASKVKPRELDSQELPLHLTPFDIKRLESYASNMLDYHVVLDLIPVLAQLYFLHRVSVIGRLSGVQASILLSIGLQRKTVEDIESELTIPVNQILALFIKVVRKMCTHFQNLQKAEIGATIPEEPVMPSRNAGNGPNASDWKPMEKTVDEELDEAAVQDEETQRRKEQQRQIIDSLDLSKYAINDAAQDWSTAEKQVKTLAQKGNKNGLSTLVSVKSTESGKKRKAEDDAKADGERKKKTGKKLKTS</sequence>
<dbReference type="PANTHER" id="PTHR10925">
    <property type="entry name" value="N-ACETYLTRANSFERASE 10"/>
    <property type="match status" value="1"/>
</dbReference>
<evidence type="ECO:0000256" key="2">
    <source>
        <dbReference type="ARBA" id="ARBA00022552"/>
    </source>
</evidence>
<name>A0A167MW94_CALVF</name>
<feature type="domain" description="N-acetyltransferase" evidence="15">
    <location>
        <begin position="532"/>
        <end position="760"/>
    </location>
</feature>
<feature type="compositionally biased region" description="Polar residues" evidence="12">
    <location>
        <begin position="1009"/>
        <end position="1024"/>
    </location>
</feature>
<dbReference type="STRING" id="1330018.A0A167MW94"/>
<keyword evidence="7 11" id="KW-0539">Nucleus</keyword>
<evidence type="ECO:0000256" key="3">
    <source>
        <dbReference type="ARBA" id="ARBA00022679"/>
    </source>
</evidence>
<feature type="binding site" evidence="11">
    <location>
        <begin position="639"/>
        <end position="645"/>
    </location>
    <ligand>
        <name>acetyl-CoA</name>
        <dbReference type="ChEBI" id="CHEBI:57288"/>
    </ligand>
</feature>
<evidence type="ECO:0000256" key="1">
    <source>
        <dbReference type="ARBA" id="ARBA00004604"/>
    </source>
</evidence>
<dbReference type="GO" id="GO:0051392">
    <property type="term" value="F:tRNA cytidine N4-acetyltransferase activity"/>
    <property type="evidence" value="ECO:0007669"/>
    <property type="project" value="RHEA"/>
</dbReference>
<protein>
    <recommendedName>
        <fullName evidence="10 11">RNA cytidine acetyltransferase</fullName>
        <ecNumber evidence="11">2.3.1.-</ecNumber>
    </recommendedName>
    <alternativeName>
        <fullName evidence="11">18S rRNA cytosine acetyltransferase</fullName>
    </alternativeName>
</protein>
<feature type="region of interest" description="Disordered" evidence="12">
    <location>
        <begin position="929"/>
        <end position="948"/>
    </location>
</feature>
<evidence type="ECO:0000256" key="10">
    <source>
        <dbReference type="ARBA" id="ARBA00068357"/>
    </source>
</evidence>
<evidence type="ECO:0000256" key="5">
    <source>
        <dbReference type="ARBA" id="ARBA00022741"/>
    </source>
</evidence>
<keyword evidence="4 11" id="KW-0819">tRNA processing</keyword>
<evidence type="ECO:0000256" key="12">
    <source>
        <dbReference type="SAM" id="MobiDB-lite"/>
    </source>
</evidence>
<keyword evidence="3 11" id="KW-0808">Transferase</keyword>
<dbReference type="Pfam" id="PF13725">
    <property type="entry name" value="tRNA_bind_2"/>
    <property type="match status" value="1"/>
</dbReference>
<dbReference type="PANTHER" id="PTHR10925:SF5">
    <property type="entry name" value="RNA CYTIDINE ACETYLTRANSFERASE"/>
    <property type="match status" value="1"/>
</dbReference>
<dbReference type="InterPro" id="IPR000182">
    <property type="entry name" value="GNAT_dom"/>
</dbReference>
<dbReference type="Gene3D" id="3.40.50.300">
    <property type="entry name" value="P-loop containing nucleotide triphosphate hydrolases"/>
    <property type="match status" value="1"/>
</dbReference>
<keyword evidence="5 11" id="KW-0547">Nucleotide-binding</keyword>
<evidence type="ECO:0000256" key="6">
    <source>
        <dbReference type="ARBA" id="ARBA00022840"/>
    </source>
</evidence>
<dbReference type="Proteomes" id="UP000076738">
    <property type="component" value="Unassembled WGS sequence"/>
</dbReference>
<keyword evidence="6 11" id="KW-0067">ATP-binding</keyword>
<dbReference type="GO" id="GO:0000049">
    <property type="term" value="F:tRNA binding"/>
    <property type="evidence" value="ECO:0007669"/>
    <property type="project" value="TreeGrafter"/>
</dbReference>
<feature type="binding site" evidence="11">
    <location>
        <position position="474"/>
    </location>
    <ligand>
        <name>ATP</name>
        <dbReference type="ChEBI" id="CHEBI:30616"/>
    </ligand>
</feature>